<reference evidence="2" key="1">
    <citation type="submission" date="2015-04" db="EMBL/GenBank/DDBJ databases">
        <authorList>
            <person name="Syromyatnikov M.Y."/>
            <person name="Popov V.N."/>
        </authorList>
    </citation>
    <scope>NUCLEOTIDE SEQUENCE</scope>
    <source>
        <strain evidence="2">MO-1</strain>
    </source>
</reference>
<gene>
    <name evidence="2" type="ORF">MAGMO_1910</name>
</gene>
<proteinExistence type="predicted"/>
<sequence length="126" mass="14679">MKENLSALIDLSGQRIDRVNDRTQMSRVVLDINSSESLTNGKHEGLTFNWHFSKTCGHPLFLFNGVGDMERAILRPGYIHNAYDWRLVLEPVVQRHKERGVTEVAITERLFAMILRRIRRWRHAPA</sequence>
<accession>A0A1S7LI80</accession>
<name>A0A1S7LI80_MAGMO</name>
<protein>
    <recommendedName>
        <fullName evidence="1">Transposase DDE domain-containing protein</fullName>
    </recommendedName>
</protein>
<evidence type="ECO:0000313" key="2">
    <source>
        <dbReference type="EMBL" id="CRH06083.1"/>
    </source>
</evidence>
<dbReference type="AlphaFoldDB" id="A0A1S7LI80"/>
<dbReference type="InterPro" id="IPR025668">
    <property type="entry name" value="Tnp_DDE_dom"/>
</dbReference>
<dbReference type="EMBL" id="LO017727">
    <property type="protein sequence ID" value="CRH06083.1"/>
    <property type="molecule type" value="Genomic_DNA"/>
</dbReference>
<dbReference type="Pfam" id="PF13701">
    <property type="entry name" value="DDE_Tnp_1_4"/>
    <property type="match status" value="1"/>
</dbReference>
<feature type="domain" description="Transposase DDE" evidence="1">
    <location>
        <begin position="4"/>
        <end position="99"/>
    </location>
</feature>
<organism evidence="2">
    <name type="scientific">Magnetococcus massalia (strain MO-1)</name>
    <dbReference type="NCBI Taxonomy" id="451514"/>
    <lineage>
        <taxon>Bacteria</taxon>
        <taxon>Pseudomonadati</taxon>
        <taxon>Pseudomonadota</taxon>
        <taxon>Magnetococcia</taxon>
        <taxon>Magnetococcales</taxon>
        <taxon>Magnetococcaceae</taxon>
        <taxon>Magnetococcus</taxon>
    </lineage>
</organism>
<evidence type="ECO:0000259" key="1">
    <source>
        <dbReference type="Pfam" id="PF13701"/>
    </source>
</evidence>